<organism evidence="3 4">
    <name type="scientific">Dongia soli</name>
    <dbReference type="NCBI Taxonomy" id="600628"/>
    <lineage>
        <taxon>Bacteria</taxon>
        <taxon>Pseudomonadati</taxon>
        <taxon>Pseudomonadota</taxon>
        <taxon>Alphaproteobacteria</taxon>
        <taxon>Rhodospirillales</taxon>
        <taxon>Dongiaceae</taxon>
        <taxon>Dongia</taxon>
    </lineage>
</organism>
<protein>
    <recommendedName>
        <fullName evidence="1">Queuosine precursor transporter</fullName>
    </recommendedName>
</protein>
<name>A0ABU5EA07_9PROT</name>
<dbReference type="PANTHER" id="PTHR34300:SF2">
    <property type="entry name" value="QUEUOSINE PRECURSOR TRANSPORTER-RELATED"/>
    <property type="match status" value="1"/>
</dbReference>
<reference evidence="3 4" key="1">
    <citation type="journal article" date="2016" name="Antonie Van Leeuwenhoek">
        <title>Dongia soli sp. nov., isolated from soil from Dokdo, Korea.</title>
        <authorList>
            <person name="Kim D.U."/>
            <person name="Lee H."/>
            <person name="Kim H."/>
            <person name="Kim S.G."/>
            <person name="Ka J.O."/>
        </authorList>
    </citation>
    <scope>NUCLEOTIDE SEQUENCE [LARGE SCALE GENOMIC DNA]</scope>
    <source>
        <strain evidence="3 4">D78</strain>
    </source>
</reference>
<keyword evidence="2" id="KW-1133">Transmembrane helix</keyword>
<proteinExistence type="predicted"/>
<evidence type="ECO:0000313" key="4">
    <source>
        <dbReference type="Proteomes" id="UP001279642"/>
    </source>
</evidence>
<comment type="caution">
    <text evidence="3">The sequence shown here is derived from an EMBL/GenBank/DDBJ whole genome shotgun (WGS) entry which is preliminary data.</text>
</comment>
<accession>A0ABU5EA07</accession>
<dbReference type="InterPro" id="IPR003744">
    <property type="entry name" value="YhhQ"/>
</dbReference>
<keyword evidence="4" id="KW-1185">Reference proteome</keyword>
<feature type="transmembrane region" description="Helical" evidence="2">
    <location>
        <begin position="102"/>
        <end position="123"/>
    </location>
</feature>
<gene>
    <name evidence="3" type="ORF">SMD27_06275</name>
</gene>
<feature type="transmembrane region" description="Helical" evidence="2">
    <location>
        <begin position="60"/>
        <end position="82"/>
    </location>
</feature>
<sequence>MAWALPNHDHIMALFLPAPTLLAASMTSYLISQFNDVPVFQEFRAWTGSRHMRLRAGGSTAISALIDNIIFNSLAWMVFPWLLGEPPLGLRALIFTYVIGTYWIRLAMAVAEAPFVYLAGWFLPPEDRLRYRRTGSSPLLAVATATT</sequence>
<dbReference type="Pfam" id="PF02592">
    <property type="entry name" value="Vut_1"/>
    <property type="match status" value="1"/>
</dbReference>
<evidence type="ECO:0000313" key="3">
    <source>
        <dbReference type="EMBL" id="MDY0882440.1"/>
    </source>
</evidence>
<evidence type="ECO:0000256" key="1">
    <source>
        <dbReference type="NCBIfam" id="TIGR00697"/>
    </source>
</evidence>
<feature type="transmembrane region" description="Helical" evidence="2">
    <location>
        <begin position="12"/>
        <end position="31"/>
    </location>
</feature>
<dbReference type="RefSeq" id="WP_320507463.1">
    <property type="nucleotide sequence ID" value="NZ_JAXCLW010000001.1"/>
</dbReference>
<evidence type="ECO:0000256" key="2">
    <source>
        <dbReference type="SAM" id="Phobius"/>
    </source>
</evidence>
<keyword evidence="2" id="KW-0472">Membrane</keyword>
<dbReference type="Proteomes" id="UP001279642">
    <property type="component" value="Unassembled WGS sequence"/>
</dbReference>
<dbReference type="PANTHER" id="PTHR34300">
    <property type="entry name" value="QUEUOSINE PRECURSOR TRANSPORTER-RELATED"/>
    <property type="match status" value="1"/>
</dbReference>
<dbReference type="EMBL" id="JAXCLW010000001">
    <property type="protein sequence ID" value="MDY0882440.1"/>
    <property type="molecule type" value="Genomic_DNA"/>
</dbReference>
<keyword evidence="2" id="KW-0812">Transmembrane</keyword>
<dbReference type="NCBIfam" id="TIGR00697">
    <property type="entry name" value="queuosine precursor transporter"/>
    <property type="match status" value="1"/>
</dbReference>